<sequence length="80" mass="8956">MVKSFISSLNFLMSLNKLRAEAESSLLTKPEIMVVQETTLWIGIRENSLTASPISPHLAYKSTMAVSTKTSFTLHLIRFP</sequence>
<reference evidence="1" key="1">
    <citation type="submission" date="2018-02" db="EMBL/GenBank/DDBJ databases">
        <title>Rhizophora mucronata_Transcriptome.</title>
        <authorList>
            <person name="Meera S.P."/>
            <person name="Sreeshan A."/>
            <person name="Augustine A."/>
        </authorList>
    </citation>
    <scope>NUCLEOTIDE SEQUENCE</scope>
    <source>
        <tissue evidence="1">Leaf</tissue>
    </source>
</reference>
<dbReference type="EMBL" id="GGEC01002361">
    <property type="protein sequence ID" value="MBW82844.1"/>
    <property type="molecule type" value="Transcribed_RNA"/>
</dbReference>
<organism evidence="1">
    <name type="scientific">Rhizophora mucronata</name>
    <name type="common">Asiatic mangrove</name>
    <dbReference type="NCBI Taxonomy" id="61149"/>
    <lineage>
        <taxon>Eukaryota</taxon>
        <taxon>Viridiplantae</taxon>
        <taxon>Streptophyta</taxon>
        <taxon>Embryophyta</taxon>
        <taxon>Tracheophyta</taxon>
        <taxon>Spermatophyta</taxon>
        <taxon>Magnoliopsida</taxon>
        <taxon>eudicotyledons</taxon>
        <taxon>Gunneridae</taxon>
        <taxon>Pentapetalae</taxon>
        <taxon>rosids</taxon>
        <taxon>fabids</taxon>
        <taxon>Malpighiales</taxon>
        <taxon>Rhizophoraceae</taxon>
        <taxon>Rhizophora</taxon>
    </lineage>
</organism>
<protein>
    <submittedName>
        <fullName evidence="1">Uncharacterized protein</fullName>
    </submittedName>
</protein>
<name>A0A2P2INP3_RHIMU</name>
<evidence type="ECO:0000313" key="1">
    <source>
        <dbReference type="EMBL" id="MBW82844.1"/>
    </source>
</evidence>
<accession>A0A2P2INP3</accession>
<proteinExistence type="predicted"/>
<dbReference type="AlphaFoldDB" id="A0A2P2INP3"/>